<evidence type="ECO:0000313" key="3">
    <source>
        <dbReference type="Proteomes" id="UP000183263"/>
    </source>
</evidence>
<name>A0A1G8JST4_9NOCA</name>
<sequence>MCVDPAEQPTTTPPPIPTLGPAPTGENNSTGIAVHGGTLGDVGTGEDLVPTAPSDTPSVLPLPAAPPPPAAPAAGDNTSNAPTPPARTAEDAVTDTDVEAPPRTADPSPLPAHQSTNTSESHTLGEPVRDHTPELLLIAAAALGLAARPRTPRTPESLLSHTVGTIARPIMTYAPGDTSRLVIPEELGGLRTFFLIHDPTSPHEAEIATPPIPHGGTLRINPDGTASILDAHGTETDRMAAPWANDTHGNPVPTHYIVRNGKLIQQVHADHNTAYPILADPPEEEICAVPYDDTQRAEDEEMANFIGPGTPTFEAERAAAQARLADNELANTHGPMTAEGEAERAAAQDRQDGYGGDYNGYAGLPPEQGGYPEPEYTTPGNTGKESSSDPADLLISMNPDGTPKDPSRISTPGGDVTSGDEPMITAIPYGDTALARDQAIVATEGPLSPEGELERIAAQARLDDHALAHIQGPLPAELAQARADAQARQAGYSGRDAEFNGYVGLSPLDGGYPGPEGYLGPDKTGEAAVKSALNALNATELAAQAGANAQHTQGPRAAFTPGQDFTPTQTQALRRITERLGPANLVISIGTAAHDVRYGGKGIPEAAGGAGGGVVGAGYGATTGMAFGMMAGGPVGAAIGAGVGALVGGYLGSRSGEDAAGNLRYLWNDTTKGK</sequence>
<feature type="compositionally biased region" description="Basic and acidic residues" evidence="1">
    <location>
        <begin position="341"/>
        <end position="352"/>
    </location>
</feature>
<organism evidence="2 3">
    <name type="scientific">Rhodococcus triatomae</name>
    <dbReference type="NCBI Taxonomy" id="300028"/>
    <lineage>
        <taxon>Bacteria</taxon>
        <taxon>Bacillati</taxon>
        <taxon>Actinomycetota</taxon>
        <taxon>Actinomycetes</taxon>
        <taxon>Mycobacteriales</taxon>
        <taxon>Nocardiaceae</taxon>
        <taxon>Rhodococcus</taxon>
    </lineage>
</organism>
<dbReference type="EMBL" id="FNDN01000006">
    <property type="protein sequence ID" value="SDI33640.1"/>
    <property type="molecule type" value="Genomic_DNA"/>
</dbReference>
<feature type="compositionally biased region" description="Pro residues" evidence="1">
    <location>
        <begin position="11"/>
        <end position="20"/>
    </location>
</feature>
<keyword evidence="3" id="KW-1185">Reference proteome</keyword>
<proteinExistence type="predicted"/>
<evidence type="ECO:0000256" key="1">
    <source>
        <dbReference type="SAM" id="MobiDB-lite"/>
    </source>
</evidence>
<feature type="compositionally biased region" description="Polar residues" evidence="1">
    <location>
        <begin position="378"/>
        <end position="389"/>
    </location>
</feature>
<feature type="region of interest" description="Disordered" evidence="1">
    <location>
        <begin position="1"/>
        <end position="127"/>
    </location>
</feature>
<gene>
    <name evidence="2" type="ORF">SAMN05444695_106264</name>
</gene>
<feature type="compositionally biased region" description="Polar residues" evidence="1">
    <location>
        <begin position="113"/>
        <end position="122"/>
    </location>
</feature>
<dbReference type="AlphaFoldDB" id="A0A1G8JST4"/>
<evidence type="ECO:0000313" key="2">
    <source>
        <dbReference type="EMBL" id="SDI33640.1"/>
    </source>
</evidence>
<reference evidence="2 3" key="1">
    <citation type="submission" date="2016-10" db="EMBL/GenBank/DDBJ databases">
        <authorList>
            <person name="de Groot N.N."/>
        </authorList>
    </citation>
    <scope>NUCLEOTIDE SEQUENCE [LARGE SCALE GENOMIC DNA]</scope>
    <source>
        <strain evidence="2 3">DSM 44892</strain>
    </source>
</reference>
<feature type="compositionally biased region" description="Low complexity" evidence="1">
    <location>
        <begin position="359"/>
        <end position="376"/>
    </location>
</feature>
<dbReference type="Proteomes" id="UP000183263">
    <property type="component" value="Unassembled WGS sequence"/>
</dbReference>
<protein>
    <submittedName>
        <fullName evidence="2">Uncharacterized protein</fullName>
    </submittedName>
</protein>
<feature type="region of interest" description="Disordered" evidence="1">
    <location>
        <begin position="332"/>
        <end position="422"/>
    </location>
</feature>
<accession>A0A1G8JST4</accession>